<dbReference type="InParanoid" id="A0A6P6Y2H7"/>
<dbReference type="KEGG" id="dpte:113793611"/>
<name>A0A6P6Y2H7_DERPT</name>
<dbReference type="AlphaFoldDB" id="A0A6P6Y2H7"/>
<keyword evidence="2" id="KW-0812">Transmembrane</keyword>
<gene>
    <name evidence="5" type="primary">LOC113793611</name>
</gene>
<dbReference type="Proteomes" id="UP000515146">
    <property type="component" value="Unplaced"/>
</dbReference>
<keyword evidence="2" id="KW-0472">Membrane</keyword>
<dbReference type="GO" id="GO:0097196">
    <property type="term" value="C:Shu complex"/>
    <property type="evidence" value="ECO:0007669"/>
    <property type="project" value="TreeGrafter"/>
</dbReference>
<keyword evidence="1" id="KW-0479">Metal-binding</keyword>
<evidence type="ECO:0000313" key="5">
    <source>
        <dbReference type="RefSeq" id="XP_027199460.1"/>
    </source>
</evidence>
<proteinExistence type="predicted"/>
<keyword evidence="1" id="KW-0863">Zinc-finger</keyword>
<dbReference type="OrthoDB" id="6477678at2759"/>
<feature type="domain" description="SWIM-type" evidence="3">
    <location>
        <begin position="60"/>
        <end position="111"/>
    </location>
</feature>
<organism evidence="4 5">
    <name type="scientific">Dermatophagoides pteronyssinus</name>
    <name type="common">European house dust mite</name>
    <dbReference type="NCBI Taxonomy" id="6956"/>
    <lineage>
        <taxon>Eukaryota</taxon>
        <taxon>Metazoa</taxon>
        <taxon>Ecdysozoa</taxon>
        <taxon>Arthropoda</taxon>
        <taxon>Chelicerata</taxon>
        <taxon>Arachnida</taxon>
        <taxon>Acari</taxon>
        <taxon>Acariformes</taxon>
        <taxon>Sarcoptiformes</taxon>
        <taxon>Astigmata</taxon>
        <taxon>Psoroptidia</taxon>
        <taxon>Analgoidea</taxon>
        <taxon>Pyroglyphidae</taxon>
        <taxon>Dermatophagoidinae</taxon>
        <taxon>Dermatophagoides</taxon>
    </lineage>
</organism>
<dbReference type="PANTHER" id="PTHR28498">
    <property type="entry name" value="ZINC FINGER SWIM DOMAIN-CONTAINING PROTEIN 7"/>
    <property type="match status" value="1"/>
</dbReference>
<dbReference type="InterPro" id="IPR007527">
    <property type="entry name" value="Znf_SWIM"/>
</dbReference>
<accession>A0A6P6Y2H7</accession>
<dbReference type="RefSeq" id="XP_027199460.1">
    <property type="nucleotide sequence ID" value="XM_027343659.1"/>
</dbReference>
<evidence type="ECO:0000256" key="1">
    <source>
        <dbReference type="PROSITE-ProRule" id="PRU00325"/>
    </source>
</evidence>
<dbReference type="GO" id="GO:0000724">
    <property type="term" value="P:double-strand break repair via homologous recombination"/>
    <property type="evidence" value="ECO:0007669"/>
    <property type="project" value="TreeGrafter"/>
</dbReference>
<dbReference type="PROSITE" id="PS50966">
    <property type="entry name" value="ZF_SWIM"/>
    <property type="match status" value="1"/>
</dbReference>
<evidence type="ECO:0000259" key="3">
    <source>
        <dbReference type="PROSITE" id="PS50966"/>
    </source>
</evidence>
<sequence length="135" mass="15775">MSSLTIKIFDNLYEQLVATKKLSDNLILGFFSFFGPFFINVLNLYNEENIKKLITPSGRYIMRVEEKEKGRHHNCFVKSNHCDCPSFAFNFIEFDKQIWCKHLIAAKIALATGQFSIKAISDYEYSEVFQHTFIK</sequence>
<dbReference type="Pfam" id="PF04434">
    <property type="entry name" value="SWIM"/>
    <property type="match status" value="1"/>
</dbReference>
<keyword evidence="1" id="KW-0862">Zinc</keyword>
<evidence type="ECO:0000256" key="2">
    <source>
        <dbReference type="SAM" id="Phobius"/>
    </source>
</evidence>
<dbReference type="OMA" id="WCKHLIA"/>
<dbReference type="GO" id="GO:0008270">
    <property type="term" value="F:zinc ion binding"/>
    <property type="evidence" value="ECO:0007669"/>
    <property type="project" value="UniProtKB-KW"/>
</dbReference>
<protein>
    <submittedName>
        <fullName evidence="5">Zinc finger SWIM domain-containing protein 7-like</fullName>
    </submittedName>
</protein>
<reference evidence="5" key="1">
    <citation type="submission" date="2025-08" db="UniProtKB">
        <authorList>
            <consortium name="RefSeq"/>
        </authorList>
    </citation>
    <scope>IDENTIFICATION</scope>
    <source>
        <strain evidence="5">Airmid</strain>
    </source>
</reference>
<evidence type="ECO:0000313" key="4">
    <source>
        <dbReference type="Proteomes" id="UP000515146"/>
    </source>
</evidence>
<feature type="transmembrane region" description="Helical" evidence="2">
    <location>
        <begin position="26"/>
        <end position="45"/>
    </location>
</feature>
<keyword evidence="4" id="KW-1185">Reference proteome</keyword>
<keyword evidence="2" id="KW-1133">Transmembrane helix</keyword>
<dbReference type="PANTHER" id="PTHR28498:SF1">
    <property type="entry name" value="ZINC FINGER SWIM DOMAIN-CONTAINING PROTEIN 7"/>
    <property type="match status" value="1"/>
</dbReference>